<dbReference type="Proteomes" id="UP000620327">
    <property type="component" value="Unassembled WGS sequence"/>
</dbReference>
<dbReference type="EMBL" id="JACOQI010000003">
    <property type="protein sequence ID" value="MBC5769674.1"/>
    <property type="molecule type" value="Genomic_DNA"/>
</dbReference>
<name>A0A923MHP6_9FIRM</name>
<evidence type="ECO:0000313" key="1">
    <source>
        <dbReference type="EMBL" id="MBC5769674.1"/>
    </source>
</evidence>
<sequence>MKKNWFQILSLALNVVLLIALLMTRTELADTQNNLKNQLDSVACWLMDVQDQITDLSVRQREQTEDLSDFSFEPTGLDPESHTLQADMSITLRRWTADTEVTLLVTQSGRITEQPMSGSGGVFTTPVSLPVEDTGEVSFAANITAGGQTSREEVTSYSDLAMLLPLTNDGSGYGDPTYRGGSLQLQYDLGVRKQYGTEVIAPVFQVLKNGETVQTLPVKISESTVSSDPDVVYYTPASENGGIAVSCQPKDTIELHLLCRDSFGLSYDFTACTYEIDQDGTMAEEVWPVTDHNVRVSWEK</sequence>
<keyword evidence="2" id="KW-1185">Reference proteome</keyword>
<dbReference type="RefSeq" id="WP_187014027.1">
    <property type="nucleotide sequence ID" value="NZ_JACOQI010000003.1"/>
</dbReference>
<evidence type="ECO:0000313" key="2">
    <source>
        <dbReference type="Proteomes" id="UP000620327"/>
    </source>
</evidence>
<dbReference type="AlphaFoldDB" id="A0A923MHP6"/>
<organism evidence="1 2">
    <name type="scientific">Dysosmobacter segnis</name>
    <dbReference type="NCBI Taxonomy" id="2763042"/>
    <lineage>
        <taxon>Bacteria</taxon>
        <taxon>Bacillati</taxon>
        <taxon>Bacillota</taxon>
        <taxon>Clostridia</taxon>
        <taxon>Eubacteriales</taxon>
        <taxon>Oscillospiraceae</taxon>
        <taxon>Dysosmobacter</taxon>
    </lineage>
</organism>
<gene>
    <name evidence="1" type="ORF">H8Z83_04965</name>
</gene>
<proteinExistence type="predicted"/>
<comment type="caution">
    <text evidence="1">The sequence shown here is derived from an EMBL/GenBank/DDBJ whole genome shotgun (WGS) entry which is preliminary data.</text>
</comment>
<accession>A0A923MHP6</accession>
<protein>
    <submittedName>
        <fullName evidence="1">Uncharacterized protein</fullName>
    </submittedName>
</protein>
<reference evidence="1" key="1">
    <citation type="submission" date="2020-08" db="EMBL/GenBank/DDBJ databases">
        <title>Genome public.</title>
        <authorList>
            <person name="Liu C."/>
            <person name="Sun Q."/>
        </authorList>
    </citation>
    <scope>NUCLEOTIDE SEQUENCE</scope>
    <source>
        <strain evidence="1">BX15</strain>
    </source>
</reference>